<dbReference type="Gene3D" id="3.30.830.10">
    <property type="entry name" value="Metalloenzyme, LuxS/M16 peptidase-like"/>
    <property type="match status" value="4"/>
</dbReference>
<dbReference type="SUPFAM" id="SSF63411">
    <property type="entry name" value="LuxS/MPP-like metallohydrolase"/>
    <property type="match status" value="4"/>
</dbReference>
<sequence>MVRSAVLCLVLALGLAAPAHAQRAPQTPPPAAVRTAEVPPIVYKERTLPNGLKVYWSQDRSTPNVTVQVWYRVGSKDDPEGRSGFAHLFEHMLFKATRNMPAETIDRLTEDVGGFNNASTWDDFTNYYEVVPAEHLERLLWAESERMGSLVVDEAVFASERDVVKEELRQRVLADPYGRLFALMLPQATYTTHPYKRPGIGSIEELDAATIDDLRAFHQAYYRPDNAALIVVGNFDEAQLNAWVDKYFAPIQRPDAPIRRVTAQEPPRAKAGVFDGYGPNVPLPAVAITWLGPKAADPDAPALKVLDAILSAGKSSRLYNSLVYEKQIATAIFSNADLPADPGMFMTGAIMASGHDIAEGEAALLAEVARLQAQPPSATELEEAKNELIASQLRARETIDGRGFALGYALMTEGDAARANTELAALRAVTAADVQRVARQYLPADKRMTIRYRPESERPAGQTEAKAAPPKVASAKYDGPIVTLAPEGQRIAPPPIGTPVEPVLPKPVERTLANGLRVIVAQSSELPLVSADLIVKTGAWADPQGLAGATSMTAGMLTEGTRTRSAQEIATQVEALGATLGSGAGVESTSVSLNAMPDKLPAAMAIMADVARNPAFAAEELERQRQLALDSLQVAYQEPGSIAGFASAPVVFGGTPFGHVAEGTPASIAKLTPAELARIHGAYFRPDNAILVLTGAITPEQGFALAEQAFGDWKKPAGAPPAQPQITPNPKPRAVAIDLPGTGQAAVTVVKPAIPRSSPAYYPGIVTNSILGTGYSSRLNQEIRIKRGLSYGAGSSLSARRTTGAFSARAQTKNESAAEVLDLIRAEMKKLADAPPGPDELKARKSVLIGGFGRQLETTSGLAGILGNYALYGIDLSEVSAYTGKVEAVSADQVQGFARQMLDPAQASVIVVGDGKAFIDPLKSRAPNLEVIPAAELDLDSPSLRKAK</sequence>
<dbReference type="PANTHER" id="PTHR11851">
    <property type="entry name" value="METALLOPROTEASE"/>
    <property type="match status" value="1"/>
</dbReference>
<dbReference type="EMBL" id="JBHUEY010000001">
    <property type="protein sequence ID" value="MFD1783422.1"/>
    <property type="molecule type" value="Genomic_DNA"/>
</dbReference>
<dbReference type="PANTHER" id="PTHR11851:SF49">
    <property type="entry name" value="MITOCHONDRIAL-PROCESSING PEPTIDASE SUBUNIT ALPHA"/>
    <property type="match status" value="1"/>
</dbReference>
<accession>A0ABW4MZQ4</accession>
<evidence type="ECO:0000313" key="7">
    <source>
        <dbReference type="EMBL" id="MFD1783422.1"/>
    </source>
</evidence>
<dbReference type="InterPro" id="IPR007863">
    <property type="entry name" value="Peptidase_M16_C"/>
</dbReference>
<feature type="signal peptide" evidence="4">
    <location>
        <begin position="1"/>
        <end position="21"/>
    </location>
</feature>
<dbReference type="RefSeq" id="WP_377284035.1">
    <property type="nucleotide sequence ID" value="NZ_JBHRSI010000010.1"/>
</dbReference>
<dbReference type="Pfam" id="PF05193">
    <property type="entry name" value="Peptidase_M16_C"/>
    <property type="match status" value="2"/>
</dbReference>
<keyword evidence="8" id="KW-1185">Reference proteome</keyword>
<feature type="chain" id="PRO_5046715388" evidence="4">
    <location>
        <begin position="22"/>
        <end position="948"/>
    </location>
</feature>
<organism evidence="7 8">
    <name type="scientific">Phenylobacterium terrae</name>
    <dbReference type="NCBI Taxonomy" id="2665495"/>
    <lineage>
        <taxon>Bacteria</taxon>
        <taxon>Pseudomonadati</taxon>
        <taxon>Pseudomonadota</taxon>
        <taxon>Alphaproteobacteria</taxon>
        <taxon>Caulobacterales</taxon>
        <taxon>Caulobacteraceae</taxon>
        <taxon>Phenylobacterium</taxon>
    </lineage>
</organism>
<dbReference type="InterPro" id="IPR011249">
    <property type="entry name" value="Metalloenz_LuxS/M16"/>
</dbReference>
<dbReference type="InterPro" id="IPR050361">
    <property type="entry name" value="MPP/UQCRC_Complex"/>
</dbReference>
<dbReference type="Proteomes" id="UP001597237">
    <property type="component" value="Unassembled WGS sequence"/>
</dbReference>
<gene>
    <name evidence="7" type="ORF">ACFSC0_08460</name>
</gene>
<evidence type="ECO:0000256" key="1">
    <source>
        <dbReference type="ARBA" id="ARBA00007261"/>
    </source>
</evidence>
<feature type="domain" description="Peptidase M16 N-terminal" evidence="5">
    <location>
        <begin position="55"/>
        <end position="198"/>
    </location>
</feature>
<feature type="domain" description="Peptidase M16 C-terminal" evidence="6">
    <location>
        <begin position="209"/>
        <end position="388"/>
    </location>
</feature>
<evidence type="ECO:0000256" key="2">
    <source>
        <dbReference type="ARBA" id="ARBA00023049"/>
    </source>
</evidence>
<keyword evidence="2" id="KW-0645">Protease</keyword>
<feature type="region of interest" description="Disordered" evidence="3">
    <location>
        <begin position="453"/>
        <end position="472"/>
    </location>
</feature>
<dbReference type="InterPro" id="IPR011765">
    <property type="entry name" value="Pept_M16_N"/>
</dbReference>
<evidence type="ECO:0000259" key="5">
    <source>
        <dbReference type="Pfam" id="PF00675"/>
    </source>
</evidence>
<evidence type="ECO:0000313" key="8">
    <source>
        <dbReference type="Proteomes" id="UP001597237"/>
    </source>
</evidence>
<feature type="domain" description="Peptidase M16 C-terminal" evidence="6">
    <location>
        <begin position="670"/>
        <end position="846"/>
    </location>
</feature>
<name>A0ABW4MZQ4_9CAUL</name>
<comment type="similarity">
    <text evidence="1">Belongs to the peptidase M16 family.</text>
</comment>
<evidence type="ECO:0000256" key="3">
    <source>
        <dbReference type="SAM" id="MobiDB-lite"/>
    </source>
</evidence>
<keyword evidence="4" id="KW-0732">Signal</keyword>
<evidence type="ECO:0000256" key="4">
    <source>
        <dbReference type="SAM" id="SignalP"/>
    </source>
</evidence>
<keyword evidence="2" id="KW-0482">Metalloprotease</keyword>
<evidence type="ECO:0000259" key="6">
    <source>
        <dbReference type="Pfam" id="PF05193"/>
    </source>
</evidence>
<protein>
    <submittedName>
        <fullName evidence="7">M16 family metallopeptidase</fullName>
    </submittedName>
</protein>
<reference evidence="8" key="1">
    <citation type="journal article" date="2019" name="Int. J. Syst. Evol. Microbiol.">
        <title>The Global Catalogue of Microorganisms (GCM) 10K type strain sequencing project: providing services to taxonomists for standard genome sequencing and annotation.</title>
        <authorList>
            <consortium name="The Broad Institute Genomics Platform"/>
            <consortium name="The Broad Institute Genome Sequencing Center for Infectious Disease"/>
            <person name="Wu L."/>
            <person name="Ma J."/>
        </authorList>
    </citation>
    <scope>NUCLEOTIDE SEQUENCE [LARGE SCALE GENOMIC DNA]</scope>
    <source>
        <strain evidence="8">DFY28</strain>
    </source>
</reference>
<proteinExistence type="inferred from homology"/>
<dbReference type="Pfam" id="PF00675">
    <property type="entry name" value="Peptidase_M16"/>
    <property type="match status" value="2"/>
</dbReference>
<keyword evidence="2" id="KW-0378">Hydrolase</keyword>
<feature type="domain" description="Peptidase M16 N-terminal" evidence="5">
    <location>
        <begin position="518"/>
        <end position="639"/>
    </location>
</feature>
<comment type="caution">
    <text evidence="7">The sequence shown here is derived from an EMBL/GenBank/DDBJ whole genome shotgun (WGS) entry which is preliminary data.</text>
</comment>